<dbReference type="PANTHER" id="PTHR43031:SF16">
    <property type="entry name" value="OXIDOREDUCTASE"/>
    <property type="match status" value="1"/>
</dbReference>
<keyword evidence="1" id="KW-0732">Signal</keyword>
<feature type="signal peptide" evidence="1">
    <location>
        <begin position="1"/>
        <end position="21"/>
    </location>
</feature>
<reference evidence="3" key="1">
    <citation type="submission" date="2020-01" db="EMBL/GenBank/DDBJ databases">
        <authorList>
            <person name="Meier V. D."/>
            <person name="Meier V D."/>
        </authorList>
    </citation>
    <scope>NUCLEOTIDE SEQUENCE</scope>
    <source>
        <strain evidence="3">HLG_WM_MAG_07</strain>
    </source>
</reference>
<dbReference type="PROSITE" id="PS51257">
    <property type="entry name" value="PROKAR_LIPOPROTEIN"/>
    <property type="match status" value="1"/>
</dbReference>
<dbReference type="InterPro" id="IPR050229">
    <property type="entry name" value="GlpE_sulfurtransferase"/>
</dbReference>
<evidence type="ECO:0000259" key="2">
    <source>
        <dbReference type="PROSITE" id="PS50206"/>
    </source>
</evidence>
<dbReference type="PANTHER" id="PTHR43031">
    <property type="entry name" value="FAD-DEPENDENT OXIDOREDUCTASE"/>
    <property type="match status" value="1"/>
</dbReference>
<dbReference type="InterPro" id="IPR036873">
    <property type="entry name" value="Rhodanese-like_dom_sf"/>
</dbReference>
<evidence type="ECO:0000313" key="3">
    <source>
        <dbReference type="EMBL" id="CAA6805459.1"/>
    </source>
</evidence>
<sequence>MKKIMNTGLLALAFLVISACTSTPVDKGTDSAVPSGKGIVNINNQELQVLMDKNVTLVDIRRPEEWSLGVIPGSKKVTFFMKDGSINPELIPQLKRVAPTDKPVALICRTGNRTQVGSLMIKTQLGYPTVYNVEKGITHWYSEGRAIAKR</sequence>
<dbReference type="PROSITE" id="PS50206">
    <property type="entry name" value="RHODANESE_3"/>
    <property type="match status" value="1"/>
</dbReference>
<protein>
    <submittedName>
        <fullName evidence="3">Rhodanese</fullName>
    </submittedName>
</protein>
<name>A0A6S6SJI7_9GAMM</name>
<feature type="chain" id="PRO_5027947919" evidence="1">
    <location>
        <begin position="22"/>
        <end position="150"/>
    </location>
</feature>
<evidence type="ECO:0000256" key="1">
    <source>
        <dbReference type="SAM" id="SignalP"/>
    </source>
</evidence>
<accession>A0A6S6SJI7</accession>
<dbReference type="CDD" id="cd00158">
    <property type="entry name" value="RHOD"/>
    <property type="match status" value="1"/>
</dbReference>
<organism evidence="3">
    <name type="scientific">uncultured Thiotrichaceae bacterium</name>
    <dbReference type="NCBI Taxonomy" id="298394"/>
    <lineage>
        <taxon>Bacteria</taxon>
        <taxon>Pseudomonadati</taxon>
        <taxon>Pseudomonadota</taxon>
        <taxon>Gammaproteobacteria</taxon>
        <taxon>Thiotrichales</taxon>
        <taxon>Thiotrichaceae</taxon>
        <taxon>environmental samples</taxon>
    </lineage>
</organism>
<dbReference type="InterPro" id="IPR001763">
    <property type="entry name" value="Rhodanese-like_dom"/>
</dbReference>
<gene>
    <name evidence="3" type="ORF">HELGO_WM11915</name>
</gene>
<dbReference type="Pfam" id="PF00581">
    <property type="entry name" value="Rhodanese"/>
    <property type="match status" value="1"/>
</dbReference>
<dbReference type="SUPFAM" id="SSF52821">
    <property type="entry name" value="Rhodanese/Cell cycle control phosphatase"/>
    <property type="match status" value="1"/>
</dbReference>
<dbReference type="AlphaFoldDB" id="A0A6S6SJI7"/>
<dbReference type="SMART" id="SM00450">
    <property type="entry name" value="RHOD"/>
    <property type="match status" value="1"/>
</dbReference>
<dbReference type="Gene3D" id="3.40.250.10">
    <property type="entry name" value="Rhodanese-like domain"/>
    <property type="match status" value="1"/>
</dbReference>
<dbReference type="EMBL" id="CACVAY010000027">
    <property type="protein sequence ID" value="CAA6805459.1"/>
    <property type="molecule type" value="Genomic_DNA"/>
</dbReference>
<feature type="domain" description="Rhodanese" evidence="2">
    <location>
        <begin position="51"/>
        <end position="149"/>
    </location>
</feature>
<proteinExistence type="predicted"/>